<dbReference type="Proteomes" id="UP000591131">
    <property type="component" value="Unassembled WGS sequence"/>
</dbReference>
<accession>A0A7J6M6G3</accession>
<evidence type="ECO:0000256" key="1">
    <source>
        <dbReference type="ARBA" id="ARBA00022574"/>
    </source>
</evidence>
<comment type="caution">
    <text evidence="4">The sequence shown here is derived from an EMBL/GenBank/DDBJ whole genome shotgun (WGS) entry which is preliminary data.</text>
</comment>
<dbReference type="PANTHER" id="PTHR13720">
    <property type="entry name" value="WD-40 REPEAT PROTEIN"/>
    <property type="match status" value="1"/>
</dbReference>
<sequence length="1249" mass="136031">MDNVFLNRRNIIYTPPFDTLLRIDLCIPIIQLPAPVYGLDLTPDDLHLLCSVGDGSVGVLDLESCKYTVVSRSHKSKIRSATLSSCGTKLCTAACDGSVRVWEIDNGIAKTLVEFKAESDTPSSLAFQPPCKIDADEVPLLAVGFASGAVMLFEISPEGEASPIVELKQHAHPVTSISFASVSPATVLLLTGDATGRIVVHDEARNFEATRCPDPVVSKPILPVVPAMESPQEVQVQPQTFVVRPGRVQEMIALYSHERCIALAQLPEFEPLRMLRIGQHQSAAAAITAYTFSADGALLMVGLSDSWIRIFDPETGMLEHSINCVMSGMITALYMSSILGDSDVRKILTAGHLDNQLRISDYYRDVGSMGLDLMGLWGHLVFLHGSMSYWYRNISIWSLECLTEVDENLEVFENFRPEQRTCEGLTRSQDPLHRPNEQSYHAHHYPPRTVFAVGQLLITVSNAEVCLWECPDPGLSSAINRLPLRELQDKPPPAQNPTEPRGEMVVVEGRGLFQSVIEEENTAVPESQKLPEILEENCEPEIDDVVEVARLDTGAIVEEVVTKKAISVERSEAAEKIKYKRFCGGGAAVLWLSELGHLATGCHRWVHLCNLVEDRDSYLMVPEKLPGPNRVTSLDLSPLTMRTLLALADDGRWMIAWDLAKAGLAYSSQDECGSDKGLEFVEPLSVTRLTRVGTACKLLADSLAVSCARSIADQEGNVAQITVWGLPRAEPCAEAKVLTTANLQLPDASGSGDEVQIVVNPLSAMEFVTMTSDSIIMWQLASSEIDENVCGWGLAFNEVPLPEQHTSVNLFFTVTAEASNLTAVIGSVQSIRDLRRLDGNCTLSSISISPPHLFIGTTTGFVIIIDCDQCELLTAVSVISNSKPPSFTKIAPLPIPSKASIFTCLVTTEEDKLQSVEICKDLLGTWEAKLDPHIISFSEPIGSIQFYGSSNEGVVVTEGSASTDWFVDWDKRARARLRAMVPRSPVGLDSRNNLLAVANTRDLVVYRTDEHGRIEGLTRYREARSEAVTIRCVAIISSDDPISAVVGLSDGRARVYNLNPEKGQADYIQLDVFREVPLTAVAAFCGRRVLVGSGTGVLAWTVVPTVNSQAARLSRLASAPAKDGIKPCVMQISVAPGGATFCASLSRGQLWAGCVRKQPAIRCVMQSTWTVRDLRASVCLSQGRVACCSSTCILLYKIGTPVPVWTQSLEFPPSLMGRLGCSMIVVDGDGPKLTPFKVEEDKGQLAEDL</sequence>
<dbReference type="SMART" id="SM00320">
    <property type="entry name" value="WD40"/>
    <property type="match status" value="5"/>
</dbReference>
<dbReference type="GO" id="GO:0005929">
    <property type="term" value="C:cilium"/>
    <property type="evidence" value="ECO:0007669"/>
    <property type="project" value="UniProtKB-ARBA"/>
</dbReference>
<dbReference type="PROSITE" id="PS00678">
    <property type="entry name" value="WD_REPEATS_1"/>
    <property type="match status" value="1"/>
</dbReference>
<protein>
    <submittedName>
        <fullName evidence="4">WD repeat domain 90</fullName>
    </submittedName>
</protein>
<evidence type="ECO:0000256" key="2">
    <source>
        <dbReference type="ARBA" id="ARBA00022737"/>
    </source>
</evidence>
<evidence type="ECO:0000313" key="5">
    <source>
        <dbReference type="Proteomes" id="UP000591131"/>
    </source>
</evidence>
<dbReference type="InterPro" id="IPR019775">
    <property type="entry name" value="WD40_repeat_CS"/>
</dbReference>
<evidence type="ECO:0000256" key="3">
    <source>
        <dbReference type="PROSITE-ProRule" id="PRU00221"/>
    </source>
</evidence>
<reference evidence="4 5" key="1">
    <citation type="submission" date="2020-04" db="EMBL/GenBank/DDBJ databases">
        <title>Perkinsus chesapeaki whole genome sequence.</title>
        <authorList>
            <person name="Bogema D.R."/>
        </authorList>
    </citation>
    <scope>NUCLEOTIDE SEQUENCE [LARGE SCALE GENOMIC DNA]</scope>
    <source>
        <strain evidence="4">ATCC PRA-425</strain>
    </source>
</reference>
<keyword evidence="5" id="KW-1185">Reference proteome</keyword>
<dbReference type="InterPro" id="IPR036322">
    <property type="entry name" value="WD40_repeat_dom_sf"/>
</dbReference>
<name>A0A7J6M6G3_PERCH</name>
<dbReference type="Pfam" id="PF00400">
    <property type="entry name" value="WD40"/>
    <property type="match status" value="1"/>
</dbReference>
<dbReference type="PROSITE" id="PS50082">
    <property type="entry name" value="WD_REPEATS_2"/>
    <property type="match status" value="1"/>
</dbReference>
<feature type="repeat" description="WD" evidence="3">
    <location>
        <begin position="71"/>
        <end position="107"/>
    </location>
</feature>
<keyword evidence="2" id="KW-0677">Repeat</keyword>
<dbReference type="PROSITE" id="PS50294">
    <property type="entry name" value="WD_REPEATS_REGION"/>
    <property type="match status" value="1"/>
</dbReference>
<dbReference type="InterPro" id="IPR001680">
    <property type="entry name" value="WD40_rpt"/>
</dbReference>
<dbReference type="InterPro" id="IPR050630">
    <property type="entry name" value="WD_repeat_EMAP"/>
</dbReference>
<dbReference type="EMBL" id="JAAPAO010000219">
    <property type="protein sequence ID" value="KAF4667094.1"/>
    <property type="molecule type" value="Genomic_DNA"/>
</dbReference>
<keyword evidence="1 3" id="KW-0853">WD repeat</keyword>
<dbReference type="Gene3D" id="2.130.10.10">
    <property type="entry name" value="YVTN repeat-like/Quinoprotein amine dehydrogenase"/>
    <property type="match status" value="2"/>
</dbReference>
<dbReference type="SUPFAM" id="SSF50978">
    <property type="entry name" value="WD40 repeat-like"/>
    <property type="match status" value="3"/>
</dbReference>
<gene>
    <name evidence="4" type="primary">WDR90_3</name>
    <name evidence="4" type="ORF">FOL47_003745</name>
</gene>
<organism evidence="4 5">
    <name type="scientific">Perkinsus chesapeaki</name>
    <name type="common">Clam parasite</name>
    <name type="synonym">Perkinsus andrewsi</name>
    <dbReference type="NCBI Taxonomy" id="330153"/>
    <lineage>
        <taxon>Eukaryota</taxon>
        <taxon>Sar</taxon>
        <taxon>Alveolata</taxon>
        <taxon>Perkinsozoa</taxon>
        <taxon>Perkinsea</taxon>
        <taxon>Perkinsida</taxon>
        <taxon>Perkinsidae</taxon>
        <taxon>Perkinsus</taxon>
    </lineage>
</organism>
<evidence type="ECO:0000313" key="4">
    <source>
        <dbReference type="EMBL" id="KAF4667094.1"/>
    </source>
</evidence>
<dbReference type="AlphaFoldDB" id="A0A7J6M6G3"/>
<dbReference type="InterPro" id="IPR015943">
    <property type="entry name" value="WD40/YVTN_repeat-like_dom_sf"/>
</dbReference>
<dbReference type="PANTHER" id="PTHR13720:SF24">
    <property type="entry name" value="WD REPEAT-CONTAINING PROTEIN 90"/>
    <property type="match status" value="1"/>
</dbReference>
<proteinExistence type="predicted"/>
<dbReference type="OrthoDB" id="6252103at2759"/>